<protein>
    <submittedName>
        <fullName evidence="2">Uncharacterized protein</fullName>
    </submittedName>
</protein>
<dbReference type="PANTHER" id="PTHR42928:SF5">
    <property type="entry name" value="BLR1237 PROTEIN"/>
    <property type="match status" value="1"/>
</dbReference>
<dbReference type="STRING" id="1235591.CAK95_11730"/>
<dbReference type="EMBL" id="CP021112">
    <property type="protein sequence ID" value="ARP99682.1"/>
    <property type="molecule type" value="Genomic_DNA"/>
</dbReference>
<evidence type="ECO:0000313" key="2">
    <source>
        <dbReference type="EMBL" id="ARP99682.1"/>
    </source>
</evidence>
<keyword evidence="3" id="KW-1185">Reference proteome</keyword>
<dbReference type="InterPro" id="IPR042100">
    <property type="entry name" value="Bug_dom1"/>
</dbReference>
<dbReference type="InterPro" id="IPR006311">
    <property type="entry name" value="TAT_signal"/>
</dbReference>
<dbReference type="KEGG" id="psin:CAK95_11730"/>
<dbReference type="RefSeq" id="WP_086088090.1">
    <property type="nucleotide sequence ID" value="NZ_CP021112.1"/>
</dbReference>
<reference evidence="2 3" key="1">
    <citation type="submission" date="2017-05" db="EMBL/GenBank/DDBJ databases">
        <title>Full genome sequence of Pseudorhodoplanes sinuspersici.</title>
        <authorList>
            <person name="Dastgheib S.M.M."/>
            <person name="Shavandi M."/>
            <person name="Tirandaz H."/>
        </authorList>
    </citation>
    <scope>NUCLEOTIDE SEQUENCE [LARGE SCALE GENOMIC DNA]</scope>
    <source>
        <strain evidence="2 3">RIPI110</strain>
    </source>
</reference>
<dbReference type="InterPro" id="IPR005064">
    <property type="entry name" value="BUG"/>
</dbReference>
<sequence>MLSRRSILGVVAATAAARATSAVAQADTWPRGRPIRWLVGVPPAGSADPLTRAIADQLSKRLNQSIVVENRSGASQAIAARETANAEPDGYTLFTISGPVLYANPTPIIGKGLDPVIQIVNQPMIIAGTVKRPTQSLSDVFAAAKAKPDEWSFASAGVASSHHIAGEWLNSLAGTKIQHVPYRGGGAAMTDAISGQVPLIIIGAGPAIPQIEAGILRAYALTTKNRLSSLPNVPTLSELGFPQVDLSQWFGVAVRSGTPKAIVQRLNTEIDDILRTPPLQDMVAKLGAEAVGGSAEQWGRVFATDLEKWMSLVQKLNIPLQ</sequence>
<accession>A0A1W6ZQR7</accession>
<proteinExistence type="inferred from homology"/>
<evidence type="ECO:0000313" key="3">
    <source>
        <dbReference type="Proteomes" id="UP000194137"/>
    </source>
</evidence>
<dbReference type="SUPFAM" id="SSF53850">
    <property type="entry name" value="Periplasmic binding protein-like II"/>
    <property type="match status" value="1"/>
</dbReference>
<gene>
    <name evidence="2" type="ORF">CAK95_11730</name>
</gene>
<dbReference type="PROSITE" id="PS51318">
    <property type="entry name" value="TAT"/>
    <property type="match status" value="1"/>
</dbReference>
<dbReference type="Gene3D" id="3.40.190.10">
    <property type="entry name" value="Periplasmic binding protein-like II"/>
    <property type="match status" value="1"/>
</dbReference>
<dbReference type="Gene3D" id="3.40.190.150">
    <property type="entry name" value="Bordetella uptake gene, domain 1"/>
    <property type="match status" value="1"/>
</dbReference>
<comment type="similarity">
    <text evidence="1">Belongs to the UPF0065 (bug) family.</text>
</comment>
<name>A0A1W6ZQR7_9HYPH</name>
<dbReference type="PIRSF" id="PIRSF017082">
    <property type="entry name" value="YflP"/>
    <property type="match status" value="1"/>
</dbReference>
<dbReference type="OrthoDB" id="8859164at2"/>
<organism evidence="2 3">
    <name type="scientific">Pseudorhodoplanes sinuspersici</name>
    <dbReference type="NCBI Taxonomy" id="1235591"/>
    <lineage>
        <taxon>Bacteria</taxon>
        <taxon>Pseudomonadati</taxon>
        <taxon>Pseudomonadota</taxon>
        <taxon>Alphaproteobacteria</taxon>
        <taxon>Hyphomicrobiales</taxon>
        <taxon>Pseudorhodoplanes</taxon>
    </lineage>
</organism>
<dbReference type="Proteomes" id="UP000194137">
    <property type="component" value="Chromosome"/>
</dbReference>
<evidence type="ECO:0000256" key="1">
    <source>
        <dbReference type="ARBA" id="ARBA00006987"/>
    </source>
</evidence>
<dbReference type="PANTHER" id="PTHR42928">
    <property type="entry name" value="TRICARBOXYLATE-BINDING PROTEIN"/>
    <property type="match status" value="1"/>
</dbReference>
<dbReference type="Pfam" id="PF03401">
    <property type="entry name" value="TctC"/>
    <property type="match status" value="1"/>
</dbReference>
<dbReference type="AlphaFoldDB" id="A0A1W6ZQR7"/>